<feature type="compositionally biased region" description="Polar residues" evidence="1">
    <location>
        <begin position="104"/>
        <end position="117"/>
    </location>
</feature>
<sequence>MSLDGSVINNLSSFENLYPELVEEERKQVELEAKKALALSSTLPRRWILRRLHLDPDFGDSQFHATSVDLNDWINSLGLAGPGTASDDDLSENEEFDDQDDTRQTTGAMSDSGNQRQWKVQSQWAKGDSYSWRLLRLGLMQLAKRELDRLVQLLDFGSDDLAVYAPGLVTATRLVDTWMVGYRLELTAPPALTTRDLTRGNLTLVPTWRLLPPVNFLPGLDDSEMKANGLNSATEFQSDALSAAKSVGRSPSTGATRAMLRLRQLTDSSRTPFQTRDPFSLPTKRLWCYLVRQPLLDDLFMRHIFREPRLIQSPIIPKQSILNGTPHAGAEDDEKRQGSETHGLTLSKSGLGSSATNLTVVGATADESPKSSIGKTARSQPVSKQSGPPNRKSNALLYDDAIRLVHKEQDRLIAMCVSQANYSCIAIATPKEVIELDVDNLVTLPAWYVDEAEYDLELMRRPQSRVYPEGGSDDFIVIDSHLDAATGSQGSQGISSAAQPTTSTNVGSGGSGANVILKRTLQAVYSLASHPALPYYLCGTGTGSVHLFEWATAVPVVAGFTNTYALTSAGASGHFPAGSRGARVTAMNFDRSGRRFGCGDADGNFGLWNIQTTASDKPPYFRCNCHAKSLADFCFVGSSTLIATVGNGGGVSGEAGSSSHLIGGMNVTSVPATTITVNPTGAYLFGTDASNSVGFGTASSFGLEQNGANLALWDSLLPPHRCGVIRVTDPELECPCTAVAHCVSSLSFGWPNWSAAETPSSAHMPWTASGRPVMVAPRDRVVVVGTKRGDVCFVDLRKPSVLHSFNAHESSAIRTLCVDQASDCLTTGSADGNLKIWRLSVPELIASFSGNIHHQGRGAAAAVAAAALFRGNQSAAIIAATHVKCIAFLWIVSV</sequence>
<accession>A0A2H1CKC5</accession>
<dbReference type="AlphaFoldDB" id="A0A2H1CKC5"/>
<dbReference type="Proteomes" id="UP000230066">
    <property type="component" value="Unassembled WGS sequence"/>
</dbReference>
<dbReference type="GO" id="GO:0043291">
    <property type="term" value="C:RAVE complex"/>
    <property type="evidence" value="ECO:0007669"/>
    <property type="project" value="TreeGrafter"/>
</dbReference>
<dbReference type="InterPro" id="IPR036322">
    <property type="entry name" value="WD40_repeat_dom_sf"/>
</dbReference>
<dbReference type="PANTHER" id="PTHR13950:SF9">
    <property type="entry name" value="RABCONNECTIN-3A"/>
    <property type="match status" value="1"/>
</dbReference>
<dbReference type="InterPro" id="IPR001680">
    <property type="entry name" value="WD40_rpt"/>
</dbReference>
<name>A0A2H1CKC5_FASHE</name>
<evidence type="ECO:0000313" key="3">
    <source>
        <dbReference type="Proteomes" id="UP000230066"/>
    </source>
</evidence>
<dbReference type="InterPro" id="IPR015943">
    <property type="entry name" value="WD40/YVTN_repeat-like_dom_sf"/>
</dbReference>
<dbReference type="PROSITE" id="PS50082">
    <property type="entry name" value="WD_REPEATS_2"/>
    <property type="match status" value="1"/>
</dbReference>
<proteinExistence type="predicted"/>
<evidence type="ECO:0000256" key="1">
    <source>
        <dbReference type="SAM" id="MobiDB-lite"/>
    </source>
</evidence>
<organism evidence="2 3">
    <name type="scientific">Fasciola hepatica</name>
    <name type="common">Liver fluke</name>
    <dbReference type="NCBI Taxonomy" id="6192"/>
    <lineage>
        <taxon>Eukaryota</taxon>
        <taxon>Metazoa</taxon>
        <taxon>Spiralia</taxon>
        <taxon>Lophotrochozoa</taxon>
        <taxon>Platyhelminthes</taxon>
        <taxon>Trematoda</taxon>
        <taxon>Digenea</taxon>
        <taxon>Plagiorchiida</taxon>
        <taxon>Echinostomata</taxon>
        <taxon>Echinostomatoidea</taxon>
        <taxon>Fasciolidae</taxon>
        <taxon>Fasciola</taxon>
    </lineage>
</organism>
<dbReference type="GO" id="GO:0007035">
    <property type="term" value="P:vacuolar acidification"/>
    <property type="evidence" value="ECO:0007669"/>
    <property type="project" value="TreeGrafter"/>
</dbReference>
<dbReference type="PANTHER" id="PTHR13950">
    <property type="entry name" value="RABCONNECTIN-RELATED"/>
    <property type="match status" value="1"/>
</dbReference>
<reference evidence="2" key="1">
    <citation type="submission" date="2019-03" db="EMBL/GenBank/DDBJ databases">
        <title>Improved annotation for the trematode Fasciola hepatica.</title>
        <authorList>
            <person name="Choi Y.-J."/>
            <person name="Martin J."/>
            <person name="Mitreva M."/>
        </authorList>
    </citation>
    <scope>NUCLEOTIDE SEQUENCE [LARGE SCALE GENOMIC DNA]</scope>
</reference>
<dbReference type="EMBL" id="JXXN02000860">
    <property type="protein sequence ID" value="THD26112.1"/>
    <property type="molecule type" value="Genomic_DNA"/>
</dbReference>
<comment type="caution">
    <text evidence="2">The sequence shown here is derived from an EMBL/GenBank/DDBJ whole genome shotgun (WGS) entry which is preliminary data.</text>
</comment>
<evidence type="ECO:0000313" key="2">
    <source>
        <dbReference type="EMBL" id="THD26112.1"/>
    </source>
</evidence>
<feature type="region of interest" description="Disordered" evidence="1">
    <location>
        <begin position="364"/>
        <end position="394"/>
    </location>
</feature>
<dbReference type="SMART" id="SM00320">
    <property type="entry name" value="WD40"/>
    <property type="match status" value="3"/>
</dbReference>
<protein>
    <submittedName>
        <fullName evidence="2">Rabconnectin</fullName>
    </submittedName>
</protein>
<dbReference type="InterPro" id="IPR052208">
    <property type="entry name" value="DmX-like/RAVE_component"/>
</dbReference>
<feature type="compositionally biased region" description="Basic and acidic residues" evidence="1">
    <location>
        <begin position="329"/>
        <end position="339"/>
    </location>
</feature>
<keyword evidence="3" id="KW-1185">Reference proteome</keyword>
<feature type="region of interest" description="Disordered" evidence="1">
    <location>
        <begin position="487"/>
        <end position="506"/>
    </location>
</feature>
<feature type="region of interest" description="Disordered" evidence="1">
    <location>
        <begin position="83"/>
        <end position="117"/>
    </location>
</feature>
<dbReference type="Pfam" id="PF00400">
    <property type="entry name" value="WD40"/>
    <property type="match status" value="1"/>
</dbReference>
<feature type="region of interest" description="Disordered" evidence="1">
    <location>
        <begin position="317"/>
        <end position="350"/>
    </location>
</feature>
<feature type="compositionally biased region" description="Acidic residues" evidence="1">
    <location>
        <begin position="86"/>
        <end position="100"/>
    </location>
</feature>
<dbReference type="SUPFAM" id="SSF50978">
    <property type="entry name" value="WD40 repeat-like"/>
    <property type="match status" value="1"/>
</dbReference>
<gene>
    <name evidence="2" type="ORF">D915_003219</name>
</gene>
<feature type="compositionally biased region" description="Polar residues" evidence="1">
    <location>
        <begin position="370"/>
        <end position="393"/>
    </location>
</feature>
<dbReference type="Gene3D" id="2.130.10.10">
    <property type="entry name" value="YVTN repeat-like/Quinoprotein amine dehydrogenase"/>
    <property type="match status" value="2"/>
</dbReference>